<dbReference type="CDD" id="cd07043">
    <property type="entry name" value="STAS_anti-anti-sigma_factors"/>
    <property type="match status" value="1"/>
</dbReference>
<dbReference type="SUPFAM" id="SSF52091">
    <property type="entry name" value="SpoIIaa-like"/>
    <property type="match status" value="1"/>
</dbReference>
<gene>
    <name evidence="4" type="ORF">CA984_02030</name>
</gene>
<dbReference type="GO" id="GO:0043856">
    <property type="term" value="F:anti-sigma factor antagonist activity"/>
    <property type="evidence" value="ECO:0007669"/>
    <property type="project" value="InterPro"/>
</dbReference>
<comment type="caution">
    <text evidence="4">The sequence shown here is derived from an EMBL/GenBank/DDBJ whole genome shotgun (WGS) entry which is preliminary data.</text>
</comment>
<dbReference type="Pfam" id="PF01740">
    <property type="entry name" value="STAS"/>
    <property type="match status" value="1"/>
</dbReference>
<reference evidence="4 5" key="1">
    <citation type="submission" date="2017-05" db="EMBL/GenBank/DDBJ databases">
        <title>Biotechnological potential of actinobacteria isolated from South African environments.</title>
        <authorList>
            <person name="Le Roes-Hill M."/>
            <person name="Prins A."/>
            <person name="Durrell K.A."/>
        </authorList>
    </citation>
    <scope>NUCLEOTIDE SEQUENCE [LARGE SCALE GENOMIC DNA]</scope>
    <source>
        <strain evidence="4">M26</strain>
    </source>
</reference>
<keyword evidence="5" id="KW-1185">Reference proteome</keyword>
<protein>
    <recommendedName>
        <fullName evidence="2">Anti-sigma factor antagonist</fullName>
    </recommendedName>
</protein>
<dbReference type="PANTHER" id="PTHR33495">
    <property type="entry name" value="ANTI-SIGMA FACTOR ANTAGONIST TM_1081-RELATED-RELATED"/>
    <property type="match status" value="1"/>
</dbReference>
<dbReference type="InterPro" id="IPR003658">
    <property type="entry name" value="Anti-sigma_ant"/>
</dbReference>
<dbReference type="NCBIfam" id="TIGR00377">
    <property type="entry name" value="ant_ant_sig"/>
    <property type="match status" value="1"/>
</dbReference>
<evidence type="ECO:0000256" key="2">
    <source>
        <dbReference type="RuleBase" id="RU003749"/>
    </source>
</evidence>
<dbReference type="Proteomes" id="UP000194761">
    <property type="component" value="Unassembled WGS sequence"/>
</dbReference>
<dbReference type="PROSITE" id="PS50801">
    <property type="entry name" value="STAS"/>
    <property type="match status" value="1"/>
</dbReference>
<comment type="similarity">
    <text evidence="1 2">Belongs to the anti-sigma-factor antagonist family.</text>
</comment>
<evidence type="ECO:0000313" key="4">
    <source>
        <dbReference type="EMBL" id="OUC99662.1"/>
    </source>
</evidence>
<dbReference type="EMBL" id="NGFP01000005">
    <property type="protein sequence ID" value="OUC99662.1"/>
    <property type="molecule type" value="Genomic_DNA"/>
</dbReference>
<dbReference type="AlphaFoldDB" id="A0A243RWV3"/>
<dbReference type="PANTHER" id="PTHR33495:SF2">
    <property type="entry name" value="ANTI-SIGMA FACTOR ANTAGONIST TM_1081-RELATED"/>
    <property type="match status" value="1"/>
</dbReference>
<dbReference type="InterPro" id="IPR002645">
    <property type="entry name" value="STAS_dom"/>
</dbReference>
<evidence type="ECO:0000259" key="3">
    <source>
        <dbReference type="PROSITE" id="PS50801"/>
    </source>
</evidence>
<evidence type="ECO:0000313" key="5">
    <source>
        <dbReference type="Proteomes" id="UP000194761"/>
    </source>
</evidence>
<feature type="domain" description="STAS" evidence="3">
    <location>
        <begin position="79"/>
        <end position="177"/>
    </location>
</feature>
<evidence type="ECO:0000256" key="1">
    <source>
        <dbReference type="ARBA" id="ARBA00009013"/>
    </source>
</evidence>
<organism evidence="4 5">
    <name type="scientific">Streptosporangium minutum</name>
    <dbReference type="NCBI Taxonomy" id="569862"/>
    <lineage>
        <taxon>Bacteria</taxon>
        <taxon>Bacillati</taxon>
        <taxon>Actinomycetota</taxon>
        <taxon>Actinomycetes</taxon>
        <taxon>Streptosporangiales</taxon>
        <taxon>Streptosporangiaceae</taxon>
        <taxon>Streptosporangium</taxon>
    </lineage>
</organism>
<dbReference type="Gene3D" id="3.30.750.24">
    <property type="entry name" value="STAS domain"/>
    <property type="match status" value="1"/>
</dbReference>
<sequence length="193" mass="20878">MTMPDRPPCQISEGNAYFIANCPSVVTAPQTVSVTAFRGKELMTQHGDQAGQAGRSRRAEGTDEVVFPVEYGEPGRWAVVHVHGPLDYHTASVLDATVARLWDFLAGGHLVLDLSPMTFCDSSGLSRIITVFHQCRERGVNLLLAAPPPSLRRILALTGLDRVLQIRDSLHQVLTEVDDPPADGDPDRSGSPG</sequence>
<dbReference type="InterPro" id="IPR036513">
    <property type="entry name" value="STAS_dom_sf"/>
</dbReference>
<proteinExistence type="inferred from homology"/>
<name>A0A243RWV3_9ACTN</name>
<accession>A0A243RWV3</accession>